<dbReference type="HAMAP" id="MF_00103">
    <property type="entry name" value="Fapy_DNA_glycosyl"/>
    <property type="match status" value="1"/>
</dbReference>
<evidence type="ECO:0000259" key="16">
    <source>
        <dbReference type="PROSITE" id="PS51066"/>
    </source>
</evidence>
<dbReference type="SMART" id="SM01232">
    <property type="entry name" value="H2TH"/>
    <property type="match status" value="1"/>
</dbReference>
<accession>A0A8J6QM05</accession>
<dbReference type="PROSITE" id="PS01242">
    <property type="entry name" value="ZF_FPG_1"/>
    <property type="match status" value="1"/>
</dbReference>
<evidence type="ECO:0000256" key="4">
    <source>
        <dbReference type="ARBA" id="ARBA00022723"/>
    </source>
</evidence>
<keyword evidence="11 15" id="KW-0456">Lyase</keyword>
<comment type="catalytic activity">
    <reaction evidence="1 15">
        <text>Hydrolysis of DNA containing ring-opened 7-methylguanine residues, releasing 2,6-diamino-4-hydroxy-5-(N-methyl)formamidopyrimidine.</text>
        <dbReference type="EC" id="3.2.2.23"/>
    </reaction>
</comment>
<evidence type="ECO:0000313" key="18">
    <source>
        <dbReference type="EMBL" id="MBD1400999.1"/>
    </source>
</evidence>
<dbReference type="EC" id="4.2.99.18" evidence="15"/>
<feature type="active site" description="Schiff-base intermediate with DNA" evidence="15">
    <location>
        <position position="2"/>
    </location>
</feature>
<dbReference type="Pfam" id="PF01149">
    <property type="entry name" value="Fapy_DNA_glyco"/>
    <property type="match status" value="1"/>
</dbReference>
<evidence type="ECO:0000256" key="5">
    <source>
        <dbReference type="ARBA" id="ARBA00022763"/>
    </source>
</evidence>
<dbReference type="GO" id="GO:0034039">
    <property type="term" value="F:8-oxo-7,8-dihydroguanine DNA N-glycosylase activity"/>
    <property type="evidence" value="ECO:0007669"/>
    <property type="project" value="TreeGrafter"/>
</dbReference>
<evidence type="ECO:0000256" key="11">
    <source>
        <dbReference type="ARBA" id="ARBA00023239"/>
    </source>
</evidence>
<keyword evidence="9 15" id="KW-0238">DNA-binding</keyword>
<evidence type="ECO:0000256" key="8">
    <source>
        <dbReference type="ARBA" id="ARBA00022833"/>
    </source>
</evidence>
<dbReference type="NCBIfam" id="TIGR00577">
    <property type="entry name" value="fpg"/>
    <property type="match status" value="1"/>
</dbReference>
<dbReference type="GO" id="GO:0008270">
    <property type="term" value="F:zinc ion binding"/>
    <property type="evidence" value="ECO:0007669"/>
    <property type="project" value="UniProtKB-UniRule"/>
</dbReference>
<evidence type="ECO:0000256" key="14">
    <source>
        <dbReference type="ARBA" id="ARBA00044632"/>
    </source>
</evidence>
<comment type="function">
    <text evidence="15">Involved in base excision repair of DNA damaged by oxidation or by mutagenic agents. Acts as DNA glycosylase that recognizes and removes damaged bases. Has a preference for oxidized purines, such as 7,8-dihydro-8-oxoguanine (8-oxoG). Has AP (apurinic/apyrimidinic) lyase activity and introduces nicks in the DNA strand. Cleaves the DNA backbone by beta-delta elimination to generate a single-strand break at the site of the removed base with both 3'- and 5'-phosphates.</text>
</comment>
<dbReference type="GO" id="GO:0140078">
    <property type="term" value="F:class I DNA-(apurinic or apyrimidinic site) endonuclease activity"/>
    <property type="evidence" value="ECO:0007669"/>
    <property type="project" value="UniProtKB-EC"/>
</dbReference>
<keyword evidence="10 15" id="KW-0234">DNA repair</keyword>
<dbReference type="FunFam" id="3.20.190.10:FF:000001">
    <property type="entry name" value="Formamidopyrimidine-DNA glycosylase"/>
    <property type="match status" value="1"/>
</dbReference>
<dbReference type="Gene3D" id="1.10.8.50">
    <property type="match status" value="1"/>
</dbReference>
<feature type="domain" description="Formamidopyrimidine-DNA glycosylase catalytic" evidence="17">
    <location>
        <begin position="2"/>
        <end position="113"/>
    </location>
</feature>
<evidence type="ECO:0000256" key="6">
    <source>
        <dbReference type="ARBA" id="ARBA00022771"/>
    </source>
</evidence>
<feature type="binding site" evidence="15">
    <location>
        <position position="152"/>
    </location>
    <ligand>
        <name>DNA</name>
        <dbReference type="ChEBI" id="CHEBI:16991"/>
    </ligand>
</feature>
<feature type="binding site" evidence="15">
    <location>
        <position position="91"/>
    </location>
    <ligand>
        <name>DNA</name>
        <dbReference type="ChEBI" id="CHEBI:16991"/>
    </ligand>
</feature>
<comment type="similarity">
    <text evidence="2 15">Belongs to the FPG family.</text>
</comment>
<keyword evidence="6 15" id="KW-0863">Zinc-finger</keyword>
<protein>
    <recommendedName>
        <fullName evidence="15">Formamidopyrimidine-DNA glycosylase</fullName>
        <shortName evidence="15">Fapy-DNA glycosylase</shortName>
        <ecNumber evidence="15">3.2.2.23</ecNumber>
    </recommendedName>
    <alternativeName>
        <fullName evidence="15">DNA-(apurinic or apyrimidinic site) lyase MutM</fullName>
        <shortName evidence="15">AP lyase MutM</shortName>
        <ecNumber evidence="15">4.2.99.18</ecNumber>
    </alternativeName>
</protein>
<dbReference type="EC" id="3.2.2.23" evidence="15"/>
<organism evidence="18 19">
    <name type="scientific">Pelovirga terrestris</name>
    <dbReference type="NCBI Taxonomy" id="2771352"/>
    <lineage>
        <taxon>Bacteria</taxon>
        <taxon>Pseudomonadati</taxon>
        <taxon>Thermodesulfobacteriota</taxon>
        <taxon>Desulfuromonadia</taxon>
        <taxon>Geobacterales</taxon>
        <taxon>Geobacteraceae</taxon>
        <taxon>Pelovirga</taxon>
    </lineage>
</organism>
<evidence type="ECO:0000256" key="2">
    <source>
        <dbReference type="ARBA" id="ARBA00009409"/>
    </source>
</evidence>
<evidence type="ECO:0000313" key="19">
    <source>
        <dbReference type="Proteomes" id="UP000632828"/>
    </source>
</evidence>
<dbReference type="PANTHER" id="PTHR22993">
    <property type="entry name" value="FORMAMIDOPYRIMIDINE-DNA GLYCOSYLASE"/>
    <property type="match status" value="1"/>
</dbReference>
<dbReference type="InterPro" id="IPR035937">
    <property type="entry name" value="FPG_N"/>
</dbReference>
<dbReference type="CDD" id="cd08966">
    <property type="entry name" value="EcFpg-like_N"/>
    <property type="match status" value="1"/>
</dbReference>
<feature type="binding site" evidence="15">
    <location>
        <position position="110"/>
    </location>
    <ligand>
        <name>DNA</name>
        <dbReference type="ChEBI" id="CHEBI:16991"/>
    </ligand>
</feature>
<evidence type="ECO:0000256" key="1">
    <source>
        <dbReference type="ARBA" id="ARBA00001668"/>
    </source>
</evidence>
<feature type="active site" description="Proton donor" evidence="15">
    <location>
        <position position="3"/>
    </location>
</feature>
<dbReference type="SUPFAM" id="SSF81624">
    <property type="entry name" value="N-terminal domain of MutM-like DNA repair proteins"/>
    <property type="match status" value="1"/>
</dbReference>
<dbReference type="GO" id="GO:0006284">
    <property type="term" value="P:base-excision repair"/>
    <property type="evidence" value="ECO:0007669"/>
    <property type="project" value="InterPro"/>
</dbReference>
<keyword evidence="5 15" id="KW-0227">DNA damage</keyword>
<comment type="subunit">
    <text evidence="3 15">Monomer.</text>
</comment>
<evidence type="ECO:0000256" key="7">
    <source>
        <dbReference type="ARBA" id="ARBA00022801"/>
    </source>
</evidence>
<evidence type="ECO:0000256" key="12">
    <source>
        <dbReference type="ARBA" id="ARBA00023268"/>
    </source>
</evidence>
<dbReference type="Pfam" id="PF06831">
    <property type="entry name" value="H2TH"/>
    <property type="match status" value="1"/>
</dbReference>
<comment type="catalytic activity">
    <reaction evidence="14 15">
        <text>2'-deoxyribonucleotide-(2'-deoxyribose 5'-phosphate)-2'-deoxyribonucleotide-DNA = a 3'-end 2'-deoxyribonucleotide-(2,3-dehydro-2,3-deoxyribose 5'-phosphate)-DNA + a 5'-end 5'-phospho-2'-deoxyribonucleoside-DNA + H(+)</text>
        <dbReference type="Rhea" id="RHEA:66592"/>
        <dbReference type="Rhea" id="RHEA-COMP:13180"/>
        <dbReference type="Rhea" id="RHEA-COMP:16897"/>
        <dbReference type="Rhea" id="RHEA-COMP:17067"/>
        <dbReference type="ChEBI" id="CHEBI:15378"/>
        <dbReference type="ChEBI" id="CHEBI:136412"/>
        <dbReference type="ChEBI" id="CHEBI:157695"/>
        <dbReference type="ChEBI" id="CHEBI:167181"/>
        <dbReference type="EC" id="4.2.99.18"/>
    </reaction>
</comment>
<dbReference type="Gene3D" id="3.20.190.10">
    <property type="entry name" value="MutM-like, N-terminal"/>
    <property type="match status" value="1"/>
</dbReference>
<dbReference type="InterPro" id="IPR010979">
    <property type="entry name" value="Ribosomal_uS13-like_H2TH"/>
</dbReference>
<dbReference type="InterPro" id="IPR000214">
    <property type="entry name" value="Znf_DNA_glyclase/AP_lyase"/>
</dbReference>
<dbReference type="FunFam" id="1.10.8.50:FF:000003">
    <property type="entry name" value="Formamidopyrimidine-DNA glycosylase"/>
    <property type="match status" value="1"/>
</dbReference>
<dbReference type="InterPro" id="IPR015886">
    <property type="entry name" value="H2TH_FPG"/>
</dbReference>
<dbReference type="Proteomes" id="UP000632828">
    <property type="component" value="Unassembled WGS sequence"/>
</dbReference>
<feature type="active site" description="Proton donor; for delta-elimination activity" evidence="15">
    <location>
        <position position="261"/>
    </location>
</feature>
<dbReference type="GO" id="GO:0003684">
    <property type="term" value="F:damaged DNA binding"/>
    <property type="evidence" value="ECO:0007669"/>
    <property type="project" value="InterPro"/>
</dbReference>
<dbReference type="PROSITE" id="PS51066">
    <property type="entry name" value="ZF_FPG_2"/>
    <property type="match status" value="1"/>
</dbReference>
<keyword evidence="7 15" id="KW-0378">Hydrolase</keyword>
<keyword evidence="4 15" id="KW-0479">Metal-binding</keyword>
<dbReference type="InterPro" id="IPR020629">
    <property type="entry name" value="FPG_Glyclase"/>
</dbReference>
<dbReference type="SUPFAM" id="SSF57716">
    <property type="entry name" value="Glucocorticoid receptor-like (DNA-binding domain)"/>
    <property type="match status" value="1"/>
</dbReference>
<gene>
    <name evidence="15 18" type="primary">mutM</name>
    <name evidence="15" type="synonym">fpg</name>
    <name evidence="18" type="ORF">ICT70_09970</name>
</gene>
<keyword evidence="13 15" id="KW-0326">Glycosidase</keyword>
<evidence type="ECO:0000256" key="10">
    <source>
        <dbReference type="ARBA" id="ARBA00023204"/>
    </source>
</evidence>
<evidence type="ECO:0000256" key="9">
    <source>
        <dbReference type="ARBA" id="ARBA00023125"/>
    </source>
</evidence>
<dbReference type="InterPro" id="IPR012319">
    <property type="entry name" value="FPG_cat"/>
</dbReference>
<dbReference type="PANTHER" id="PTHR22993:SF9">
    <property type="entry name" value="FORMAMIDOPYRIMIDINE-DNA GLYCOSYLASE"/>
    <property type="match status" value="1"/>
</dbReference>
<dbReference type="EMBL" id="JACWUN010000010">
    <property type="protein sequence ID" value="MBD1400999.1"/>
    <property type="molecule type" value="Genomic_DNA"/>
</dbReference>
<keyword evidence="12 15" id="KW-0511">Multifunctional enzyme</keyword>
<dbReference type="PROSITE" id="PS51068">
    <property type="entry name" value="FPG_CAT"/>
    <property type="match status" value="1"/>
</dbReference>
<feature type="active site" description="Proton donor; for beta-elimination activity" evidence="15">
    <location>
        <position position="58"/>
    </location>
</feature>
<dbReference type="SUPFAM" id="SSF46946">
    <property type="entry name" value="S13-like H2TH domain"/>
    <property type="match status" value="1"/>
</dbReference>
<evidence type="ECO:0000256" key="3">
    <source>
        <dbReference type="ARBA" id="ARBA00011245"/>
    </source>
</evidence>
<sequence length="271" mass="30096">MPELPEVETVCRGIAPHVIGKAIQELILRAPKLRLPLDPQLCRILPGQTIATVSRRAKYLLLETDQGGLLIHLGMTGVLRLLPAGTTENKHDHVDLIFTDGTCLRLTDPRRFGTFVYSPDKLLNHPLLKNLGPEPLSDSFSGEMLYHLSRGKAQPIKVFIMDQKVVVGVGNIYANEALFRAGIHPVRAAGRIGRQRYQRLVIAIQEVLRAAIDAGGTTISDFADSEGRPGYFRQELLVYGRRSGPCCYCGRAIHSCRIGQRSTFYCSHCQR</sequence>
<keyword evidence="19" id="KW-1185">Reference proteome</keyword>
<comment type="caution">
    <text evidence="18">The sequence shown here is derived from an EMBL/GenBank/DDBJ whole genome shotgun (WGS) entry which is preliminary data.</text>
</comment>
<dbReference type="NCBIfam" id="NF002211">
    <property type="entry name" value="PRK01103.1"/>
    <property type="match status" value="1"/>
</dbReference>
<reference evidence="18" key="1">
    <citation type="submission" date="2020-09" db="EMBL/GenBank/DDBJ databases">
        <title>Pelobacter alkaliphilus sp. nov., a novel anaerobic arsenate-reducing bacterium from terrestrial mud volcano.</title>
        <authorList>
            <person name="Khomyakova M.A."/>
            <person name="Merkel A.Y."/>
            <person name="Slobodkin A.I."/>
        </authorList>
    </citation>
    <scope>NUCLEOTIDE SEQUENCE</scope>
    <source>
        <strain evidence="18">M08fum</strain>
    </source>
</reference>
<evidence type="ECO:0000256" key="15">
    <source>
        <dbReference type="HAMAP-Rule" id="MF_00103"/>
    </source>
</evidence>
<name>A0A8J6QM05_9BACT</name>
<dbReference type="SMART" id="SM00898">
    <property type="entry name" value="Fapy_DNA_glyco"/>
    <property type="match status" value="1"/>
</dbReference>
<proteinExistence type="inferred from homology"/>
<evidence type="ECO:0000256" key="13">
    <source>
        <dbReference type="ARBA" id="ARBA00023295"/>
    </source>
</evidence>
<feature type="domain" description="FPG-type" evidence="16">
    <location>
        <begin position="237"/>
        <end position="271"/>
    </location>
</feature>
<dbReference type="RefSeq" id="WP_191156120.1">
    <property type="nucleotide sequence ID" value="NZ_JACWUN010000010.1"/>
</dbReference>
<keyword evidence="8 15" id="KW-0862">Zinc</keyword>
<comment type="cofactor">
    <cofactor evidence="15">
        <name>Zn(2+)</name>
        <dbReference type="ChEBI" id="CHEBI:29105"/>
    </cofactor>
    <text evidence="15">Binds 1 zinc ion per subunit.</text>
</comment>
<dbReference type="InterPro" id="IPR015887">
    <property type="entry name" value="DNA_glyclase_Znf_dom_DNA_BS"/>
</dbReference>
<evidence type="ECO:0000259" key="17">
    <source>
        <dbReference type="PROSITE" id="PS51068"/>
    </source>
</evidence>
<dbReference type="AlphaFoldDB" id="A0A8J6QM05"/>